<dbReference type="PANTHER" id="PTHR31973">
    <property type="entry name" value="POLYPROTEIN, PUTATIVE-RELATED"/>
    <property type="match status" value="1"/>
</dbReference>
<evidence type="ECO:0000259" key="3">
    <source>
        <dbReference type="PROSITE" id="PS50158"/>
    </source>
</evidence>
<keyword evidence="6" id="KW-1185">Reference proteome</keyword>
<evidence type="ECO:0000256" key="1">
    <source>
        <dbReference type="PROSITE-ProRule" id="PRU00047"/>
    </source>
</evidence>
<dbReference type="PROSITE" id="PS50966">
    <property type="entry name" value="ZF_SWIM"/>
    <property type="match status" value="1"/>
</dbReference>
<evidence type="ECO:0000259" key="4">
    <source>
        <dbReference type="PROSITE" id="PS50966"/>
    </source>
</evidence>
<comment type="caution">
    <text evidence="5">The sequence shown here is derived from an EMBL/GenBank/DDBJ whole genome shotgun (WGS) entry which is preliminary data.</text>
</comment>
<dbReference type="EMBL" id="JBIMZQ010000081">
    <property type="protein sequence ID" value="KAL3656436.1"/>
    <property type="molecule type" value="Genomic_DNA"/>
</dbReference>
<dbReference type="InterPro" id="IPR001878">
    <property type="entry name" value="Znf_CCHC"/>
</dbReference>
<reference evidence="5 6" key="1">
    <citation type="submission" date="2024-09" db="EMBL/GenBank/DDBJ databases">
        <title>Genome sequencing and assembly of Phytophthora oleae, isolate VK10A, causative agent of rot of olive drupes.</title>
        <authorList>
            <person name="Conti Taguali S."/>
            <person name="Riolo M."/>
            <person name="La Spada F."/>
            <person name="Cacciola S.O."/>
            <person name="Dionisio G."/>
        </authorList>
    </citation>
    <scope>NUCLEOTIDE SEQUENCE [LARGE SCALE GENOMIC DNA]</scope>
    <source>
        <strain evidence="5 6">VK10A</strain>
    </source>
</reference>
<evidence type="ECO:0000256" key="2">
    <source>
        <dbReference type="SAM" id="MobiDB-lite"/>
    </source>
</evidence>
<evidence type="ECO:0000313" key="5">
    <source>
        <dbReference type="EMBL" id="KAL3656436.1"/>
    </source>
</evidence>
<proteinExistence type="predicted"/>
<keyword evidence="1" id="KW-0863">Zinc-finger</keyword>
<gene>
    <name evidence="5" type="ORF">V7S43_019111</name>
</gene>
<sequence length="647" mass="71572">MPRSVKMTPDAPGVTAQTADGRELTLRRGLTFLDRPTATAFVQDFAKAQGKRLIINKRKSGGAQYEYVCASRSPPCSFRIKLLKSRSAKSSHFFVSSFIAQHAPDCAGAPKLTVRQAAAALMSDADGSSSSAAVASVASVKALQEKLHQASGETISARKAYRVRDRILRLAAGQFTKGFQRLESLLRGFQSKNHGAHVAFEMDQASGMFRRAFLAHPFATVYQQSRGLQPVLGMDTAPLVSMNYRGQMFVLHGKDGNNEVIPLCVAVAPQADADNWRWFLMNCQQAQVDFSRTLIVTDRTRSLLSAAEGFGLSLRQCTRHIISNLRVMVKNMATVQVEDLVWRAQAADSEAEFNSCLSMIGLTCPAAESYLRGLDPRTWTLFCVAQQLKLYGWNSTLFSADENKALLCLAPYDFMQHYMENFMTIAYNQSVRAKKWVKEGKQFTEHADKLLAEQREAANFQVVQPSGVGVLFVTESRSFPPRRYRVDLNQSVCSCVYLLQMGVPCRHFLAGLKFLKRSKEEEDFMDACYSVATFAEQYNSERIGSIELLLDSELEENQAVKAPVVARKRGRPKSKSSPEDSEVLITPAVASVLLNGDTSLLLNTEDRSSKRRCSICGETGHSKRTCKQNTPVPVPLASAATSPNMMA</sequence>
<feature type="domain" description="SWIM-type" evidence="4">
    <location>
        <begin position="484"/>
        <end position="516"/>
    </location>
</feature>
<dbReference type="Proteomes" id="UP001632037">
    <property type="component" value="Unassembled WGS sequence"/>
</dbReference>
<feature type="region of interest" description="Disordered" evidence="2">
    <location>
        <begin position="619"/>
        <end position="647"/>
    </location>
</feature>
<dbReference type="SUPFAM" id="SSF57756">
    <property type="entry name" value="Retrovirus zinc finger-like domains"/>
    <property type="match status" value="1"/>
</dbReference>
<keyword evidence="1" id="KW-0862">Zinc</keyword>
<evidence type="ECO:0000313" key="6">
    <source>
        <dbReference type="Proteomes" id="UP001632037"/>
    </source>
</evidence>
<feature type="domain" description="CCHC-type" evidence="3">
    <location>
        <begin position="611"/>
        <end position="628"/>
    </location>
</feature>
<dbReference type="InterPro" id="IPR007527">
    <property type="entry name" value="Znf_SWIM"/>
</dbReference>
<organism evidence="5 6">
    <name type="scientific">Phytophthora oleae</name>
    <dbReference type="NCBI Taxonomy" id="2107226"/>
    <lineage>
        <taxon>Eukaryota</taxon>
        <taxon>Sar</taxon>
        <taxon>Stramenopiles</taxon>
        <taxon>Oomycota</taxon>
        <taxon>Peronosporomycetes</taxon>
        <taxon>Peronosporales</taxon>
        <taxon>Peronosporaceae</taxon>
        <taxon>Phytophthora</taxon>
    </lineage>
</organism>
<dbReference type="InterPro" id="IPR036875">
    <property type="entry name" value="Znf_CCHC_sf"/>
</dbReference>
<dbReference type="PANTHER" id="PTHR31973:SF187">
    <property type="entry name" value="MUTATOR TRANSPOSASE MUDRA PROTEIN"/>
    <property type="match status" value="1"/>
</dbReference>
<name>A0ABD3EQ96_9STRA</name>
<dbReference type="AlphaFoldDB" id="A0ABD3EQ96"/>
<protein>
    <recommendedName>
        <fullName evidence="7">SWIM-type domain-containing protein</fullName>
    </recommendedName>
</protein>
<dbReference type="PROSITE" id="PS50158">
    <property type="entry name" value="ZF_CCHC"/>
    <property type="match status" value="1"/>
</dbReference>
<dbReference type="GO" id="GO:0008270">
    <property type="term" value="F:zinc ion binding"/>
    <property type="evidence" value="ECO:0007669"/>
    <property type="project" value="UniProtKB-KW"/>
</dbReference>
<keyword evidence="1" id="KW-0479">Metal-binding</keyword>
<evidence type="ECO:0008006" key="7">
    <source>
        <dbReference type="Google" id="ProtNLM"/>
    </source>
</evidence>
<accession>A0ABD3EQ96</accession>